<dbReference type="EMBL" id="UAWL01000006">
    <property type="protein sequence ID" value="SQB98576.1"/>
    <property type="molecule type" value="Genomic_DNA"/>
</dbReference>
<accession>A0A2X3BGZ9</accession>
<reference evidence="2 3" key="1">
    <citation type="submission" date="2018-06" db="EMBL/GenBank/DDBJ databases">
        <authorList>
            <consortium name="Pathogen Informatics"/>
            <person name="Doyle S."/>
        </authorList>
    </citation>
    <scope>NUCLEOTIDE SEQUENCE [LARGE SCALE GENOMIC DNA]</scope>
    <source>
        <strain evidence="2 3">NCTC13102</strain>
    </source>
</reference>
<dbReference type="InterPro" id="IPR025113">
    <property type="entry name" value="TRL-like"/>
</dbReference>
<dbReference type="Proteomes" id="UP000250166">
    <property type="component" value="Unassembled WGS sequence"/>
</dbReference>
<dbReference type="Pfam" id="PF13146">
    <property type="entry name" value="TRL"/>
    <property type="match status" value="1"/>
</dbReference>
<dbReference type="PROSITE" id="PS51257">
    <property type="entry name" value="PROKAR_LIPOPROTEIN"/>
    <property type="match status" value="1"/>
</dbReference>
<sequence length="103" mass="10579">MKKFCLGLSVAVALFLTGCGFGGPVPGALFTDAVGPHNATSVGNSTKEGTSECVSYLGLVALGDCSIEAAAEQGKISQIKSVDTKFYTVLGLYTKRTTIVKGN</sequence>
<dbReference type="AlphaFoldDB" id="A0A2X3BGZ9"/>
<protein>
    <submittedName>
        <fullName evidence="2">Putative lipoprotein</fullName>
    </submittedName>
</protein>
<evidence type="ECO:0000313" key="2">
    <source>
        <dbReference type="EMBL" id="SQB98576.1"/>
    </source>
</evidence>
<feature type="chain" id="PRO_5015927603" evidence="1">
    <location>
        <begin position="23"/>
        <end position="103"/>
    </location>
</feature>
<keyword evidence="1" id="KW-0732">Signal</keyword>
<evidence type="ECO:0000256" key="1">
    <source>
        <dbReference type="SAM" id="SignalP"/>
    </source>
</evidence>
<feature type="signal peptide" evidence="1">
    <location>
        <begin position="1"/>
        <end position="22"/>
    </location>
</feature>
<dbReference type="RefSeq" id="WP_023949082.1">
    <property type="nucleotide sequence ID" value="NZ_JAERIV010000003.1"/>
</dbReference>
<evidence type="ECO:0000313" key="3">
    <source>
        <dbReference type="Proteomes" id="UP000250166"/>
    </source>
</evidence>
<proteinExistence type="predicted"/>
<organism evidence="2 3">
    <name type="scientific">Helicobacter fennelliae</name>
    <dbReference type="NCBI Taxonomy" id="215"/>
    <lineage>
        <taxon>Bacteria</taxon>
        <taxon>Pseudomonadati</taxon>
        <taxon>Campylobacterota</taxon>
        <taxon>Epsilonproteobacteria</taxon>
        <taxon>Campylobacterales</taxon>
        <taxon>Helicobacteraceae</taxon>
        <taxon>Helicobacter</taxon>
    </lineage>
</organism>
<keyword evidence="2" id="KW-0449">Lipoprotein</keyword>
<gene>
    <name evidence="2" type="ORF">NCTC13102_01039</name>
</gene>
<name>A0A2X3BGZ9_9HELI</name>